<accession>A0A6P3IVJ6</accession>
<dbReference type="RefSeq" id="XP_010858361.1">
    <property type="nucleotide sequence ID" value="XM_010860059.1"/>
</dbReference>
<evidence type="ECO:0000256" key="3">
    <source>
        <dbReference type="SAM" id="MobiDB-lite"/>
    </source>
</evidence>
<evidence type="ECO:0000313" key="6">
    <source>
        <dbReference type="RefSeq" id="XP_010858361.1"/>
    </source>
</evidence>
<dbReference type="Pfam" id="PF07258">
    <property type="entry name" value="COMM_domain"/>
    <property type="match status" value="1"/>
</dbReference>
<protein>
    <recommendedName>
        <fullName evidence="1">COMM domain-containing protein 3</fullName>
    </recommendedName>
</protein>
<dbReference type="GO" id="GO:0006814">
    <property type="term" value="P:sodium ion transport"/>
    <property type="evidence" value="ECO:0007669"/>
    <property type="project" value="InterPro"/>
</dbReference>
<dbReference type="KEGG" id="bbis:105003091"/>
<organism evidence="5 6">
    <name type="scientific">Bison bison bison</name>
    <name type="common">North American plains bison</name>
    <dbReference type="NCBI Taxonomy" id="43346"/>
    <lineage>
        <taxon>Eukaryota</taxon>
        <taxon>Metazoa</taxon>
        <taxon>Chordata</taxon>
        <taxon>Craniata</taxon>
        <taxon>Vertebrata</taxon>
        <taxon>Euteleostomi</taxon>
        <taxon>Mammalia</taxon>
        <taxon>Eutheria</taxon>
        <taxon>Laurasiatheria</taxon>
        <taxon>Artiodactyla</taxon>
        <taxon>Ruminantia</taxon>
        <taxon>Pecora</taxon>
        <taxon>Bovidae</taxon>
        <taxon>Bovinae</taxon>
        <taxon>Bison</taxon>
    </lineage>
</organism>
<evidence type="ECO:0000313" key="5">
    <source>
        <dbReference type="Proteomes" id="UP000515208"/>
    </source>
</evidence>
<dbReference type="Pfam" id="PF21672">
    <property type="entry name" value="COMM_HN"/>
    <property type="match status" value="1"/>
</dbReference>
<proteinExistence type="inferred from homology"/>
<dbReference type="Proteomes" id="UP000515208">
    <property type="component" value="Unplaced"/>
</dbReference>
<reference evidence="6" key="1">
    <citation type="submission" date="2025-08" db="UniProtKB">
        <authorList>
            <consortium name="RefSeq"/>
        </authorList>
    </citation>
    <scope>IDENTIFICATION</scope>
    <source>
        <tissue evidence="6">Blood</tissue>
    </source>
</reference>
<dbReference type="AlphaFoldDB" id="A0A6P3IVJ6"/>
<feature type="compositionally biased region" description="Low complexity" evidence="3">
    <location>
        <begin position="76"/>
        <end position="89"/>
    </location>
</feature>
<comment type="similarity">
    <text evidence="2">Belongs to the COMM domain-containing protein 3 family.</text>
</comment>
<sequence>MSTGSSRMLLCPPSDRICAQLRCVPSALLCTALASVEQCSFLAERPPSSGVLESGFPACKSCLRLELPAAFALSGARGRSSSRGRWGPGSRHRHHHPRGLSGALPRAPQEPLSEYVQKGFQMLADPGSFDSNTFTLLLRAAFQSLLDAQADEAVLDHPDLKHIDPVVLKHCHAAAATYILEAGKQRADRSTLSTYLEDCKFDSERIELFWTEYQNNRNSLEILLGSIGRSLPHITDVSWRLEYQIKTNQLDKMYRPAYLVTLNVENTDSRSHPEISFSCNMEQLQDLVGKLKDASKSLERATQL</sequence>
<dbReference type="CDD" id="cd04751">
    <property type="entry name" value="Commd3"/>
    <property type="match status" value="1"/>
</dbReference>
<name>A0A6P3IVJ6_BISBB</name>
<feature type="domain" description="COMM" evidence="4">
    <location>
        <begin position="233"/>
        <end position="302"/>
    </location>
</feature>
<dbReference type="CTD" id="23412"/>
<dbReference type="PANTHER" id="PTHR31159">
    <property type="entry name" value="COMM DOMAIN-CONTAINING PROTEIN 3"/>
    <property type="match status" value="1"/>
</dbReference>
<dbReference type="PANTHER" id="PTHR31159:SF1">
    <property type="entry name" value="COMM DOMAIN-CONTAINING PROTEIN 3"/>
    <property type="match status" value="1"/>
</dbReference>
<dbReference type="InterPro" id="IPR017920">
    <property type="entry name" value="COMM"/>
</dbReference>
<dbReference type="GeneID" id="105003091"/>
<feature type="region of interest" description="Disordered" evidence="3">
    <location>
        <begin position="76"/>
        <end position="107"/>
    </location>
</feature>
<evidence type="ECO:0000256" key="2">
    <source>
        <dbReference type="ARBA" id="ARBA00093469"/>
    </source>
</evidence>
<dbReference type="InterPro" id="IPR037355">
    <property type="entry name" value="COMMD3"/>
</dbReference>
<keyword evidence="5" id="KW-1185">Reference proteome</keyword>
<dbReference type="OrthoDB" id="1917519at2759"/>
<gene>
    <name evidence="6" type="primary">COMMD3</name>
</gene>
<evidence type="ECO:0000259" key="4">
    <source>
        <dbReference type="PROSITE" id="PS51269"/>
    </source>
</evidence>
<evidence type="ECO:0000256" key="1">
    <source>
        <dbReference type="ARBA" id="ARBA00016548"/>
    </source>
</evidence>
<dbReference type="PROSITE" id="PS51269">
    <property type="entry name" value="COMM"/>
    <property type="match status" value="1"/>
</dbReference>